<evidence type="ECO:0000313" key="3">
    <source>
        <dbReference type="EMBL" id="MCK8676731.1"/>
    </source>
</evidence>
<dbReference type="RefSeq" id="WP_248631943.1">
    <property type="nucleotide sequence ID" value="NZ_JALPTH010000003.1"/>
</dbReference>
<proteinExistence type="predicted"/>
<evidence type="ECO:0000256" key="2">
    <source>
        <dbReference type="SAM" id="SignalP"/>
    </source>
</evidence>
<gene>
    <name evidence="3" type="ORF">M1O15_04830</name>
</gene>
<feature type="signal peptide" evidence="2">
    <location>
        <begin position="1"/>
        <end position="48"/>
    </location>
</feature>
<dbReference type="Proteomes" id="UP001522868">
    <property type="component" value="Unassembled WGS sequence"/>
</dbReference>
<feature type="region of interest" description="Disordered" evidence="1">
    <location>
        <begin position="47"/>
        <end position="104"/>
    </location>
</feature>
<reference evidence="3 4" key="1">
    <citation type="submission" date="2022-04" db="EMBL/GenBank/DDBJ databases">
        <title>Streptomyces sp. nov. LCR6-01 isolated from Lichen of Dirinaria sp.</title>
        <authorList>
            <person name="Kanchanasin P."/>
            <person name="Tanasupawat S."/>
            <person name="Phongsopitanun W."/>
        </authorList>
    </citation>
    <scope>NUCLEOTIDE SEQUENCE [LARGE SCALE GENOMIC DNA]</scope>
    <source>
        <strain evidence="3 4">LCR6-01</strain>
    </source>
</reference>
<evidence type="ECO:0000313" key="4">
    <source>
        <dbReference type="Proteomes" id="UP001522868"/>
    </source>
</evidence>
<accession>A0ABT0I5Y6</accession>
<name>A0ABT0I5Y6_9ACTN</name>
<feature type="chain" id="PRO_5045051660" evidence="2">
    <location>
        <begin position="49"/>
        <end position="252"/>
    </location>
</feature>
<dbReference type="EMBL" id="JALPTH010000003">
    <property type="protein sequence ID" value="MCK8676731.1"/>
    <property type="molecule type" value="Genomic_DNA"/>
</dbReference>
<organism evidence="3 4">
    <name type="scientific">Streptomyces lichenis</name>
    <dbReference type="NCBI Taxonomy" id="2306967"/>
    <lineage>
        <taxon>Bacteria</taxon>
        <taxon>Bacillati</taxon>
        <taxon>Actinomycetota</taxon>
        <taxon>Actinomycetes</taxon>
        <taxon>Kitasatosporales</taxon>
        <taxon>Streptomycetaceae</taxon>
        <taxon>Streptomyces</taxon>
    </lineage>
</organism>
<keyword evidence="2" id="KW-0732">Signal</keyword>
<keyword evidence="4" id="KW-1185">Reference proteome</keyword>
<comment type="caution">
    <text evidence="3">The sequence shown here is derived from an EMBL/GenBank/DDBJ whole genome shotgun (WGS) entry which is preliminary data.</text>
</comment>
<protein>
    <submittedName>
        <fullName evidence="3">Uncharacterized protein</fullName>
    </submittedName>
</protein>
<sequence>MIKFMPVVLAPAGPHLQLWGDHLMRMNRTLMASGLAAAVLLTGSPAFADEPTPESTESAVVETAPPAAPEESDLVEDAPAIDAPAPPVEADSGDGLGVPRPPKPSDFPHAPACVPHWKYTATSKTKDYHKGVGSEQANYNGTSQSARSMFTSEVTGSVGVAFSGEVGVKASAVVAEVEAKFGIELAVSLTAKLGNTISVPTPPKKTTFARYGVYRLKSAGYSQYTYQNCTKGTKKNVTVYTPRRVGWAIWEK</sequence>
<evidence type="ECO:0000256" key="1">
    <source>
        <dbReference type="SAM" id="MobiDB-lite"/>
    </source>
</evidence>